<proteinExistence type="predicted"/>
<gene>
    <name evidence="1" type="ORF">BN962_p00009</name>
</gene>
<geneLocation type="plasmid" evidence="1">
    <name>1</name>
</geneLocation>
<sequence>MYLASRKQNYPLWVYKSNHRQVHLFILS</sequence>
<keyword evidence="1" id="KW-0614">Plasmid</keyword>
<dbReference type="AlphaFoldDB" id="A0A098DLN8"/>
<accession>A0A098DLN8</accession>
<dbReference type="EMBL" id="LN610406">
    <property type="protein sequence ID" value="CEF82710.1"/>
    <property type="molecule type" value="Genomic_DNA"/>
</dbReference>
<name>A0A098DLN8_LEUCI</name>
<protein>
    <submittedName>
        <fullName evidence="1">Uncharacterized protein</fullName>
    </submittedName>
</protein>
<evidence type="ECO:0000313" key="1">
    <source>
        <dbReference type="EMBL" id="CEF82710.1"/>
    </source>
</evidence>
<reference evidence="1" key="1">
    <citation type="submission" date="2014-07" db="EMBL/GenBank/DDBJ databases">
        <authorList>
            <person name="Remaud-Simeon Magali"/>
            <person name="Passerini Delphine"/>
        </authorList>
    </citation>
    <scope>NUCLEOTIDE SEQUENCE</scope>
    <source>
        <strain evidence="1">NRRL B-742</strain>
        <plasmid evidence="1">1</plasmid>
    </source>
</reference>
<organism evidence="1">
    <name type="scientific">Leuconostoc citreum</name>
    <dbReference type="NCBI Taxonomy" id="33964"/>
    <lineage>
        <taxon>Bacteria</taxon>
        <taxon>Bacillati</taxon>
        <taxon>Bacillota</taxon>
        <taxon>Bacilli</taxon>
        <taxon>Lactobacillales</taxon>
        <taxon>Lactobacillaceae</taxon>
        <taxon>Leuconostoc</taxon>
    </lineage>
</organism>